<accession>A0A366ME21</accession>
<evidence type="ECO:0000313" key="1">
    <source>
        <dbReference type="EMBL" id="RBQ24508.1"/>
    </source>
</evidence>
<reference evidence="1 2" key="1">
    <citation type="submission" date="2018-06" db="EMBL/GenBank/DDBJ databases">
        <title>Genomic insight into two independent archaeal endosymbiosis events.</title>
        <authorList>
            <person name="Lind A.E."/>
            <person name="Lewis W.H."/>
            <person name="Spang A."/>
            <person name="Guy L."/>
            <person name="Embley M.T."/>
            <person name="Ettema T.J.G."/>
        </authorList>
    </citation>
    <scope>NUCLEOTIDE SEQUENCE [LARGE SCALE GENOMIC DNA]</scope>
    <source>
        <strain evidence="1">NOE</strain>
    </source>
</reference>
<sequence>MICLLDNANRTLITNNLIKNNTIKNNSIYNNSGSGISLNRLVHSTI</sequence>
<keyword evidence="2" id="KW-1185">Reference proteome</keyword>
<dbReference type="EMBL" id="NIZT01000003">
    <property type="protein sequence ID" value="RBQ24508.1"/>
    <property type="molecule type" value="Genomic_DNA"/>
</dbReference>
<name>A0A366ME21_9EURY</name>
<organism evidence="1 2">
    <name type="scientific">Candidatus Methanobinarius endosymbioticus</name>
    <dbReference type="NCBI Taxonomy" id="2006182"/>
    <lineage>
        <taxon>Archaea</taxon>
        <taxon>Methanobacteriati</taxon>
        <taxon>Methanobacteriota</taxon>
        <taxon>Methanomada group</taxon>
        <taxon>Methanobacteria</taxon>
        <taxon>Methanobacteriales</taxon>
        <taxon>Methanobacteriaceae</taxon>
        <taxon>Candidatus Methanobinarius</taxon>
    </lineage>
</organism>
<comment type="caution">
    <text evidence="1">The sequence shown here is derived from an EMBL/GenBank/DDBJ whole genome shotgun (WGS) entry which is preliminary data.</text>
</comment>
<protein>
    <submittedName>
        <fullName evidence="1">Uncharacterized protein</fullName>
    </submittedName>
</protein>
<dbReference type="AlphaFoldDB" id="A0A366ME21"/>
<gene>
    <name evidence="1" type="ORF">ALNOE001_01630</name>
</gene>
<proteinExistence type="predicted"/>
<dbReference type="Proteomes" id="UP000253099">
    <property type="component" value="Unassembled WGS sequence"/>
</dbReference>
<evidence type="ECO:0000313" key="2">
    <source>
        <dbReference type="Proteomes" id="UP000253099"/>
    </source>
</evidence>